<dbReference type="Proteomes" id="UP000294530">
    <property type="component" value="Unassembled WGS sequence"/>
</dbReference>
<dbReference type="KEGG" id="blac:94353199"/>
<dbReference type="EMBL" id="SHOA02000013">
    <property type="protein sequence ID" value="TDH66850.1"/>
    <property type="molecule type" value="Genomic_DNA"/>
</dbReference>
<comment type="caution">
    <text evidence="1">The sequence shown here is derived from an EMBL/GenBank/DDBJ whole genome shotgun (WGS) entry which is preliminary data.</text>
</comment>
<organism evidence="1 2">
    <name type="scientific">Bremia lactucae</name>
    <name type="common">Lettuce downy mildew</name>
    <dbReference type="NCBI Taxonomy" id="4779"/>
    <lineage>
        <taxon>Eukaryota</taxon>
        <taxon>Sar</taxon>
        <taxon>Stramenopiles</taxon>
        <taxon>Oomycota</taxon>
        <taxon>Peronosporomycetes</taxon>
        <taxon>Peronosporales</taxon>
        <taxon>Peronosporaceae</taxon>
        <taxon>Bremia</taxon>
    </lineage>
</organism>
<reference evidence="1 2" key="1">
    <citation type="journal article" date="2021" name="Genome Biol.">
        <title>AFLAP: assembly-free linkage analysis pipeline using k-mers from genome sequencing data.</title>
        <authorList>
            <person name="Fletcher K."/>
            <person name="Zhang L."/>
            <person name="Gil J."/>
            <person name="Han R."/>
            <person name="Cavanaugh K."/>
            <person name="Michelmore R."/>
        </authorList>
    </citation>
    <scope>NUCLEOTIDE SEQUENCE [LARGE SCALE GENOMIC DNA]</scope>
    <source>
        <strain evidence="1 2">SF5</strain>
    </source>
</reference>
<keyword evidence="2" id="KW-1185">Reference proteome</keyword>
<dbReference type="OrthoDB" id="78439at2759"/>
<protein>
    <submittedName>
        <fullName evidence="1">Uncharacterized protein</fullName>
    </submittedName>
</protein>
<evidence type="ECO:0000313" key="2">
    <source>
        <dbReference type="Proteomes" id="UP000294530"/>
    </source>
</evidence>
<sequence>MLEYPMVVSAIEKEAEMIRDKLQTSTNRGKVWEKWKKSIKAQLQDVQKKLRMQDNQVVEEARTKLLLSIVALLVT</sequence>
<dbReference type="AlphaFoldDB" id="A0A976FHB4"/>
<dbReference type="RefSeq" id="XP_067816349.1">
    <property type="nucleotide sequence ID" value="XM_067967528.1"/>
</dbReference>
<proteinExistence type="predicted"/>
<accession>A0A976FHB4</accession>
<dbReference type="GeneID" id="94353199"/>
<gene>
    <name evidence="1" type="ORF">CCR75_009489</name>
</gene>
<name>A0A976FHB4_BRELC</name>
<evidence type="ECO:0000313" key="1">
    <source>
        <dbReference type="EMBL" id="TDH66850.1"/>
    </source>
</evidence>